<name>A0AAD9N5C1_RIDPI</name>
<dbReference type="AlphaFoldDB" id="A0AAD9N5C1"/>
<proteinExistence type="predicted"/>
<protein>
    <submittedName>
        <fullName evidence="2">Uncharacterized protein</fullName>
    </submittedName>
</protein>
<evidence type="ECO:0000313" key="3">
    <source>
        <dbReference type="Proteomes" id="UP001209878"/>
    </source>
</evidence>
<dbReference type="Proteomes" id="UP001209878">
    <property type="component" value="Unassembled WGS sequence"/>
</dbReference>
<reference evidence="2" key="1">
    <citation type="journal article" date="2023" name="Mol. Biol. Evol.">
        <title>Third-Generation Sequencing Reveals the Adaptive Role of the Epigenome in Three Deep-Sea Polychaetes.</title>
        <authorList>
            <person name="Perez M."/>
            <person name="Aroh O."/>
            <person name="Sun Y."/>
            <person name="Lan Y."/>
            <person name="Juniper S.K."/>
            <person name="Young C.R."/>
            <person name="Angers B."/>
            <person name="Qian P.Y."/>
        </authorList>
    </citation>
    <scope>NUCLEOTIDE SEQUENCE</scope>
    <source>
        <strain evidence="2">R07B-5</strain>
    </source>
</reference>
<accession>A0AAD9N5C1</accession>
<gene>
    <name evidence="2" type="ORF">NP493_1943g00003</name>
</gene>
<organism evidence="2 3">
    <name type="scientific">Ridgeia piscesae</name>
    <name type="common">Tubeworm</name>
    <dbReference type="NCBI Taxonomy" id="27915"/>
    <lineage>
        <taxon>Eukaryota</taxon>
        <taxon>Metazoa</taxon>
        <taxon>Spiralia</taxon>
        <taxon>Lophotrochozoa</taxon>
        <taxon>Annelida</taxon>
        <taxon>Polychaeta</taxon>
        <taxon>Sedentaria</taxon>
        <taxon>Canalipalpata</taxon>
        <taxon>Sabellida</taxon>
        <taxon>Siboglinidae</taxon>
        <taxon>Ridgeia</taxon>
    </lineage>
</organism>
<feature type="compositionally biased region" description="Basic and acidic residues" evidence="1">
    <location>
        <begin position="70"/>
        <end position="86"/>
    </location>
</feature>
<sequence length="103" mass="12026">MGERNQRQWLKWSFNWTEQWTAHQMTLTSPVSQPTIDIDNTRVKFVRQLDGTHDSSSDDDGDNNDDDSDNDNKINEEVGETDHDLYKNFPLVVSERSPRRSLT</sequence>
<keyword evidence="3" id="KW-1185">Reference proteome</keyword>
<evidence type="ECO:0000256" key="1">
    <source>
        <dbReference type="SAM" id="MobiDB-lite"/>
    </source>
</evidence>
<feature type="compositionally biased region" description="Acidic residues" evidence="1">
    <location>
        <begin position="57"/>
        <end position="69"/>
    </location>
</feature>
<dbReference type="EMBL" id="JAODUO010002008">
    <property type="protein sequence ID" value="KAK2156023.1"/>
    <property type="molecule type" value="Genomic_DNA"/>
</dbReference>
<evidence type="ECO:0000313" key="2">
    <source>
        <dbReference type="EMBL" id="KAK2156023.1"/>
    </source>
</evidence>
<comment type="caution">
    <text evidence="2">The sequence shown here is derived from an EMBL/GenBank/DDBJ whole genome shotgun (WGS) entry which is preliminary data.</text>
</comment>
<feature type="region of interest" description="Disordered" evidence="1">
    <location>
        <begin position="48"/>
        <end position="90"/>
    </location>
</feature>